<dbReference type="Pfam" id="PF02701">
    <property type="entry name" value="Zn_ribbon_Dof"/>
    <property type="match status" value="1"/>
</dbReference>
<dbReference type="InterPro" id="IPR003851">
    <property type="entry name" value="Znf_Dof"/>
</dbReference>
<evidence type="ECO:0000256" key="2">
    <source>
        <dbReference type="ARBA" id="ARBA00022771"/>
    </source>
</evidence>
<dbReference type="GO" id="GO:0005634">
    <property type="term" value="C:nucleus"/>
    <property type="evidence" value="ECO:0007669"/>
    <property type="project" value="UniProtKB-SubCell"/>
</dbReference>
<dbReference type="GO" id="GO:0008270">
    <property type="term" value="F:zinc ion binding"/>
    <property type="evidence" value="ECO:0007669"/>
    <property type="project" value="UniProtKB-KW"/>
</dbReference>
<evidence type="ECO:0000256" key="7">
    <source>
        <dbReference type="ARBA" id="ARBA00023242"/>
    </source>
</evidence>
<keyword evidence="6 9" id="KW-0804">Transcription</keyword>
<evidence type="ECO:0000256" key="6">
    <source>
        <dbReference type="ARBA" id="ARBA00023163"/>
    </source>
</evidence>
<keyword evidence="2 8" id="KW-0863">Zinc-finger</keyword>
<name>A0AAN7JPQ6_9MYRT</name>
<keyword evidence="7 8" id="KW-0539">Nucleus</keyword>
<dbReference type="InterPro" id="IPR045174">
    <property type="entry name" value="Dof"/>
</dbReference>
<dbReference type="PROSITE" id="PS01361">
    <property type="entry name" value="ZF_DOF_1"/>
    <property type="match status" value="1"/>
</dbReference>
<organism evidence="12 13">
    <name type="scientific">Trapa incisa</name>
    <dbReference type="NCBI Taxonomy" id="236973"/>
    <lineage>
        <taxon>Eukaryota</taxon>
        <taxon>Viridiplantae</taxon>
        <taxon>Streptophyta</taxon>
        <taxon>Embryophyta</taxon>
        <taxon>Tracheophyta</taxon>
        <taxon>Spermatophyta</taxon>
        <taxon>Magnoliopsida</taxon>
        <taxon>eudicotyledons</taxon>
        <taxon>Gunneridae</taxon>
        <taxon>Pentapetalae</taxon>
        <taxon>rosids</taxon>
        <taxon>malvids</taxon>
        <taxon>Myrtales</taxon>
        <taxon>Lythraceae</taxon>
        <taxon>Trapa</taxon>
    </lineage>
</organism>
<feature type="compositionally biased region" description="Gly residues" evidence="10">
    <location>
        <begin position="237"/>
        <end position="246"/>
    </location>
</feature>
<keyword evidence="3 9" id="KW-0862">Zinc</keyword>
<dbReference type="GO" id="GO:0003700">
    <property type="term" value="F:DNA-binding transcription factor activity"/>
    <property type="evidence" value="ECO:0007669"/>
    <property type="project" value="UniProtKB-UniRule"/>
</dbReference>
<keyword evidence="13" id="KW-1185">Reference proteome</keyword>
<dbReference type="PANTHER" id="PTHR31992">
    <property type="entry name" value="DOF ZINC FINGER PROTEIN DOF1.4-RELATED"/>
    <property type="match status" value="1"/>
</dbReference>
<dbReference type="PANTHER" id="PTHR31992:SF62">
    <property type="entry name" value="DOF ZINC FINGER PROTEIN DOF3.1"/>
    <property type="match status" value="1"/>
</dbReference>
<reference evidence="12 13" key="1">
    <citation type="journal article" date="2023" name="Hortic Res">
        <title>Pangenome of water caltrop reveals structural variations and asymmetric subgenome divergence after allopolyploidization.</title>
        <authorList>
            <person name="Zhang X."/>
            <person name="Chen Y."/>
            <person name="Wang L."/>
            <person name="Yuan Y."/>
            <person name="Fang M."/>
            <person name="Shi L."/>
            <person name="Lu R."/>
            <person name="Comes H.P."/>
            <person name="Ma Y."/>
            <person name="Chen Y."/>
            <person name="Huang G."/>
            <person name="Zhou Y."/>
            <person name="Zheng Z."/>
            <person name="Qiu Y."/>
        </authorList>
    </citation>
    <scope>NUCLEOTIDE SEQUENCE [LARGE SCALE GENOMIC DNA]</scope>
    <source>
        <tissue evidence="12">Roots</tissue>
    </source>
</reference>
<evidence type="ECO:0000256" key="8">
    <source>
        <dbReference type="PROSITE-ProRule" id="PRU00071"/>
    </source>
</evidence>
<dbReference type="GO" id="GO:0003677">
    <property type="term" value="F:DNA binding"/>
    <property type="evidence" value="ECO:0007669"/>
    <property type="project" value="UniProtKB-UniRule"/>
</dbReference>
<dbReference type="PROSITE" id="PS50884">
    <property type="entry name" value="ZF_DOF_2"/>
    <property type="match status" value="1"/>
</dbReference>
<evidence type="ECO:0000313" key="13">
    <source>
        <dbReference type="Proteomes" id="UP001345219"/>
    </source>
</evidence>
<sequence length="268" mass="27645">MRSDASERRPSCRTDVGIPSAAAASQNRNPPPPNLEALPCPRCDSINTKFCYYNNYNLAQPRHFCKSCRRYWTQGGTLRNVPVGGGSRKSATSSSASKRLRSIPSSVTSTTFVPPSTSSPASTSSSLTTESLHPPTSFKPDIAGQKPAGGDMPGAFTSLLTTSHQGGAHLGFLASGGFGPAGYGVPSLDGLGLSFSRTPIWPFAEVGYIDGVYAGGGSSSVAATTAPPCNTWQLGPAEGGGGGGGQVDEPDDFTWPELAISMPGQGLK</sequence>
<dbReference type="Proteomes" id="UP001345219">
    <property type="component" value="Chromosome 4"/>
</dbReference>
<evidence type="ECO:0000256" key="10">
    <source>
        <dbReference type="SAM" id="MobiDB-lite"/>
    </source>
</evidence>
<feature type="region of interest" description="Disordered" evidence="10">
    <location>
        <begin position="77"/>
        <end position="159"/>
    </location>
</feature>
<feature type="region of interest" description="Disordered" evidence="10">
    <location>
        <begin position="234"/>
        <end position="268"/>
    </location>
</feature>
<evidence type="ECO:0000256" key="9">
    <source>
        <dbReference type="RuleBase" id="RU369094"/>
    </source>
</evidence>
<proteinExistence type="predicted"/>
<evidence type="ECO:0000256" key="3">
    <source>
        <dbReference type="ARBA" id="ARBA00022833"/>
    </source>
</evidence>
<gene>
    <name evidence="12" type="ORF">SAY87_004903</name>
</gene>
<keyword evidence="5 8" id="KW-0238">DNA-binding</keyword>
<comment type="function">
    <text evidence="9">Transcription factor that binds specifically to a 5'-AA[AG]G-3' consensus core sequence.</text>
</comment>
<feature type="compositionally biased region" description="Low complexity" evidence="10">
    <location>
        <begin position="88"/>
        <end position="136"/>
    </location>
</feature>
<evidence type="ECO:0000256" key="5">
    <source>
        <dbReference type="ARBA" id="ARBA00023125"/>
    </source>
</evidence>
<keyword evidence="1 9" id="KW-0479">Metal-binding</keyword>
<feature type="compositionally biased region" description="Basic and acidic residues" evidence="10">
    <location>
        <begin position="1"/>
        <end position="12"/>
    </location>
</feature>
<comment type="caution">
    <text evidence="12">The sequence shown here is derived from an EMBL/GenBank/DDBJ whole genome shotgun (WGS) entry which is preliminary data.</text>
</comment>
<evidence type="ECO:0000256" key="1">
    <source>
        <dbReference type="ARBA" id="ARBA00022723"/>
    </source>
</evidence>
<dbReference type="AlphaFoldDB" id="A0AAN7JPQ6"/>
<evidence type="ECO:0000256" key="4">
    <source>
        <dbReference type="ARBA" id="ARBA00023015"/>
    </source>
</evidence>
<keyword evidence="4 9" id="KW-0805">Transcription regulation</keyword>
<feature type="region of interest" description="Disordered" evidence="10">
    <location>
        <begin position="1"/>
        <end position="34"/>
    </location>
</feature>
<feature type="domain" description="Dof-type" evidence="11">
    <location>
        <begin position="38"/>
        <end position="92"/>
    </location>
</feature>
<dbReference type="EMBL" id="JAXIOK010000017">
    <property type="protein sequence ID" value="KAK4751421.1"/>
    <property type="molecule type" value="Genomic_DNA"/>
</dbReference>
<evidence type="ECO:0000259" key="11">
    <source>
        <dbReference type="PROSITE" id="PS50884"/>
    </source>
</evidence>
<protein>
    <recommendedName>
        <fullName evidence="9">Dof zinc finger protein</fullName>
    </recommendedName>
</protein>
<comment type="subcellular location">
    <subcellularLocation>
        <location evidence="8 9">Nucleus</location>
    </subcellularLocation>
</comment>
<evidence type="ECO:0000313" key="12">
    <source>
        <dbReference type="EMBL" id="KAK4751421.1"/>
    </source>
</evidence>
<accession>A0AAN7JPQ6</accession>